<dbReference type="AlphaFoldDB" id="A0A7S8MZ04"/>
<evidence type="ECO:0000313" key="2">
    <source>
        <dbReference type="EMBL" id="QPE05313.1"/>
    </source>
</evidence>
<feature type="region of interest" description="Disordered" evidence="1">
    <location>
        <begin position="77"/>
        <end position="119"/>
    </location>
</feature>
<reference evidence="2 3" key="1">
    <citation type="submission" date="2020-11" db="EMBL/GenBank/DDBJ databases">
        <title>Amino acid is mineralized and recycled by bacteria in oceanic microbiome.</title>
        <authorList>
            <person name="Zheng L.Y."/>
        </authorList>
    </citation>
    <scope>NUCLEOTIDE SEQUENCE [LARGE SCALE GENOMIC DNA]</scope>
    <source>
        <strain evidence="2 3">A32-1</strain>
    </source>
</reference>
<protein>
    <submittedName>
        <fullName evidence="2">Uncharacterized protein</fullName>
    </submittedName>
</protein>
<keyword evidence="3" id="KW-1185">Reference proteome</keyword>
<evidence type="ECO:0000313" key="3">
    <source>
        <dbReference type="Proteomes" id="UP000594480"/>
    </source>
</evidence>
<dbReference type="Proteomes" id="UP000594480">
    <property type="component" value="Chromosome"/>
</dbReference>
<feature type="compositionally biased region" description="Basic and acidic residues" evidence="1">
    <location>
        <begin position="80"/>
        <end position="89"/>
    </location>
</feature>
<name>A0A7S8MZ04_9MICO</name>
<evidence type="ECO:0000256" key="1">
    <source>
        <dbReference type="SAM" id="MobiDB-lite"/>
    </source>
</evidence>
<sequence>MKIKIKGIEHELVVRKTTRILAEFQNESGINFSEWEKKDAAVYGTAFAAWCALRNAGYEPKWDDLIDRDIDEFEVIQEPGDSRDEKPGDVADPPVPSLPISSPVDAPVGEVPGGQLSEG</sequence>
<gene>
    <name evidence="2" type="ORF">IT882_04390</name>
</gene>
<accession>A0A7S8MZ04</accession>
<organism evidence="2 3">
    <name type="scientific">Microbacterium schleiferi</name>
    <dbReference type="NCBI Taxonomy" id="69362"/>
    <lineage>
        <taxon>Bacteria</taxon>
        <taxon>Bacillati</taxon>
        <taxon>Actinomycetota</taxon>
        <taxon>Actinomycetes</taxon>
        <taxon>Micrococcales</taxon>
        <taxon>Microbacteriaceae</taxon>
        <taxon>Microbacterium</taxon>
    </lineage>
</organism>
<dbReference type="EMBL" id="CP064760">
    <property type="protein sequence ID" value="QPE05313.1"/>
    <property type="molecule type" value="Genomic_DNA"/>
</dbReference>
<proteinExistence type="predicted"/>
<dbReference type="RefSeq" id="WP_195693330.1">
    <property type="nucleotide sequence ID" value="NZ_CP064760.1"/>
</dbReference>
<dbReference type="KEGG" id="msf:IT882_04390"/>